<reference evidence="1 2" key="1">
    <citation type="submission" date="2009-01" db="EMBL/GenBank/DDBJ databases">
        <authorList>
            <person name="Fulton L."/>
            <person name="Clifton S."/>
            <person name="Fulton B."/>
            <person name="Xu J."/>
            <person name="Minx P."/>
            <person name="Pepin K.H."/>
            <person name="Johnson M."/>
            <person name="Bhonagiri V."/>
            <person name="Nash W.E."/>
            <person name="Mardis E.R."/>
            <person name="Wilson R.K."/>
        </authorList>
    </citation>
    <scope>NUCLEOTIDE SEQUENCE [LARGE SCALE GENOMIC DNA]</scope>
    <source>
        <strain evidence="1 2">DSM 15981</strain>
    </source>
</reference>
<reference evidence="1 2" key="2">
    <citation type="submission" date="2009-02" db="EMBL/GenBank/DDBJ databases">
        <title>Draft genome sequence of Clostridium asparagiforme (DSM 15981).</title>
        <authorList>
            <person name="Sudarsanam P."/>
            <person name="Ley R."/>
            <person name="Guruge J."/>
            <person name="Turnbaugh P.J."/>
            <person name="Mahowald M."/>
            <person name="Liep D."/>
            <person name="Gordon J."/>
        </authorList>
    </citation>
    <scope>NUCLEOTIDE SEQUENCE [LARGE SCALE GENOMIC DNA]</scope>
    <source>
        <strain evidence="1 2">DSM 15981</strain>
    </source>
</reference>
<dbReference type="Proteomes" id="UP000004756">
    <property type="component" value="Unassembled WGS sequence"/>
</dbReference>
<dbReference type="HOGENOM" id="CLU_3151063_0_0_9"/>
<gene>
    <name evidence="1" type="ORF">CLOSTASPAR_06424</name>
</gene>
<comment type="caution">
    <text evidence="1">The sequence shown here is derived from an EMBL/GenBank/DDBJ whole genome shotgun (WGS) entry which is preliminary data.</text>
</comment>
<protein>
    <submittedName>
        <fullName evidence="1">Uncharacterized protein</fullName>
    </submittedName>
</protein>
<accession>C0DAW8</accession>
<keyword evidence="2" id="KW-1185">Reference proteome</keyword>
<proteinExistence type="predicted"/>
<dbReference type="EMBL" id="ACCJ01000539">
    <property type="protein sequence ID" value="EEG51583.1"/>
    <property type="molecule type" value="Genomic_DNA"/>
</dbReference>
<dbReference type="AlphaFoldDB" id="C0DAW8"/>
<name>C0DAW8_9FIRM</name>
<evidence type="ECO:0000313" key="1">
    <source>
        <dbReference type="EMBL" id="EEG51583.1"/>
    </source>
</evidence>
<evidence type="ECO:0000313" key="2">
    <source>
        <dbReference type="Proteomes" id="UP000004756"/>
    </source>
</evidence>
<organism evidence="1 2">
    <name type="scientific">[Clostridium] asparagiforme DSM 15981</name>
    <dbReference type="NCBI Taxonomy" id="518636"/>
    <lineage>
        <taxon>Bacteria</taxon>
        <taxon>Bacillati</taxon>
        <taxon>Bacillota</taxon>
        <taxon>Clostridia</taxon>
        <taxon>Lachnospirales</taxon>
        <taxon>Lachnospiraceae</taxon>
        <taxon>Enterocloster</taxon>
    </lineage>
</organism>
<sequence>MFFIIFYSPCFSKVRPYFTTPRGRSERTLPILYIRKFNCNTKIYKNKK</sequence>